<reference evidence="10" key="1">
    <citation type="submission" date="2010-07" db="EMBL/GenBank/DDBJ databases">
        <title>The genome sequence of Gaeumannomyces graminis var. tritici strain R3-111a-1.</title>
        <authorList>
            <consortium name="The Broad Institute Genome Sequencing Platform"/>
            <person name="Ma L.-J."/>
            <person name="Dead R."/>
            <person name="Young S."/>
            <person name="Zeng Q."/>
            <person name="Koehrsen M."/>
            <person name="Alvarado L."/>
            <person name="Berlin A."/>
            <person name="Chapman S.B."/>
            <person name="Chen Z."/>
            <person name="Freedman E."/>
            <person name="Gellesch M."/>
            <person name="Goldberg J."/>
            <person name="Griggs A."/>
            <person name="Gujja S."/>
            <person name="Heilman E.R."/>
            <person name="Heiman D."/>
            <person name="Hepburn T."/>
            <person name="Howarth C."/>
            <person name="Jen D."/>
            <person name="Larson L."/>
            <person name="Mehta T."/>
            <person name="Neiman D."/>
            <person name="Pearson M."/>
            <person name="Roberts A."/>
            <person name="Saif S."/>
            <person name="Shea T."/>
            <person name="Shenoy N."/>
            <person name="Sisk P."/>
            <person name="Stolte C."/>
            <person name="Sykes S."/>
            <person name="Walk T."/>
            <person name="White J."/>
            <person name="Yandava C."/>
            <person name="Haas B."/>
            <person name="Nusbaum C."/>
            <person name="Birren B."/>
        </authorList>
    </citation>
    <scope>NUCLEOTIDE SEQUENCE [LARGE SCALE GENOMIC DNA]</scope>
    <source>
        <strain evidence="10">R3-111a-1</strain>
    </source>
</reference>
<feature type="transmembrane region" description="Helical" evidence="7">
    <location>
        <begin position="154"/>
        <end position="175"/>
    </location>
</feature>
<reference evidence="9" key="5">
    <citation type="submission" date="2018-04" db="UniProtKB">
        <authorList>
            <consortium name="EnsemblFungi"/>
        </authorList>
    </citation>
    <scope>IDENTIFICATION</scope>
    <source>
        <strain evidence="9">R3-111a-1</strain>
    </source>
</reference>
<keyword evidence="3 7" id="KW-0812">Transmembrane</keyword>
<evidence type="ECO:0000313" key="8">
    <source>
        <dbReference type="EMBL" id="EJT70092.1"/>
    </source>
</evidence>
<organism evidence="8">
    <name type="scientific">Gaeumannomyces tritici (strain R3-111a-1)</name>
    <name type="common">Wheat and barley take-all root rot fungus</name>
    <name type="synonym">Gaeumannomyces graminis var. tritici</name>
    <dbReference type="NCBI Taxonomy" id="644352"/>
    <lineage>
        <taxon>Eukaryota</taxon>
        <taxon>Fungi</taxon>
        <taxon>Dikarya</taxon>
        <taxon>Ascomycota</taxon>
        <taxon>Pezizomycotina</taxon>
        <taxon>Sordariomycetes</taxon>
        <taxon>Sordariomycetidae</taxon>
        <taxon>Magnaporthales</taxon>
        <taxon>Magnaporthaceae</taxon>
        <taxon>Gaeumannomyces</taxon>
    </lineage>
</organism>
<feature type="transmembrane region" description="Helical" evidence="7">
    <location>
        <begin position="340"/>
        <end position="357"/>
    </location>
</feature>
<dbReference type="AlphaFoldDB" id="J3PFJ0"/>
<dbReference type="PANTHER" id="PTHR20855:SF52">
    <property type="entry name" value="ADIPONECTIN RECEPTOR PROTEIN"/>
    <property type="match status" value="1"/>
</dbReference>
<dbReference type="EMBL" id="GL385402">
    <property type="protein sequence ID" value="EJT70092.1"/>
    <property type="molecule type" value="Genomic_DNA"/>
</dbReference>
<feature type="transmembrane region" description="Helical" evidence="7">
    <location>
        <begin position="266"/>
        <end position="288"/>
    </location>
</feature>
<dbReference type="InterPro" id="IPR004254">
    <property type="entry name" value="AdipoR/HlyIII-related"/>
</dbReference>
<dbReference type="eggNOG" id="KOG0748">
    <property type="taxonomic scope" value="Eukaryota"/>
</dbReference>
<evidence type="ECO:0008006" key="11">
    <source>
        <dbReference type="Google" id="ProtNLM"/>
    </source>
</evidence>
<dbReference type="GO" id="GO:0006882">
    <property type="term" value="P:intracellular zinc ion homeostasis"/>
    <property type="evidence" value="ECO:0007669"/>
    <property type="project" value="TreeGrafter"/>
</dbReference>
<accession>J3PFJ0</accession>
<dbReference type="VEuPathDB" id="FungiDB:GGTG_12265"/>
<evidence type="ECO:0000313" key="10">
    <source>
        <dbReference type="Proteomes" id="UP000006039"/>
    </source>
</evidence>
<dbReference type="HOGENOM" id="CLU_023075_2_0_1"/>
<dbReference type="EnsemblFungi" id="EJT70092">
    <property type="protein sequence ID" value="EJT70092"/>
    <property type="gene ID" value="GGTG_12265"/>
</dbReference>
<keyword evidence="10" id="KW-1185">Reference proteome</keyword>
<evidence type="ECO:0000256" key="3">
    <source>
        <dbReference type="ARBA" id="ARBA00022692"/>
    </source>
</evidence>
<reference evidence="9" key="4">
    <citation type="journal article" date="2015" name="G3 (Bethesda)">
        <title>Genome sequences of three phytopathogenic species of the Magnaporthaceae family of fungi.</title>
        <authorList>
            <person name="Okagaki L.H."/>
            <person name="Nunes C.C."/>
            <person name="Sailsbery J."/>
            <person name="Clay B."/>
            <person name="Brown D."/>
            <person name="John T."/>
            <person name="Oh Y."/>
            <person name="Young N."/>
            <person name="Fitzgerald M."/>
            <person name="Haas B.J."/>
            <person name="Zeng Q."/>
            <person name="Young S."/>
            <person name="Adiconis X."/>
            <person name="Fan L."/>
            <person name="Levin J.Z."/>
            <person name="Mitchell T.K."/>
            <person name="Okubara P.A."/>
            <person name="Farman M.L."/>
            <person name="Kohn L.M."/>
            <person name="Birren B."/>
            <person name="Ma L.-J."/>
            <person name="Dean R.A."/>
        </authorList>
    </citation>
    <scope>NUCLEOTIDE SEQUENCE</scope>
    <source>
        <strain evidence="9">R3-111a-1</strain>
    </source>
</reference>
<feature type="transmembrane region" description="Helical" evidence="7">
    <location>
        <begin position="300"/>
        <end position="320"/>
    </location>
</feature>
<keyword evidence="6" id="KW-0862">Zinc</keyword>
<evidence type="ECO:0000256" key="5">
    <source>
        <dbReference type="ARBA" id="ARBA00023136"/>
    </source>
</evidence>
<keyword evidence="6" id="KW-0479">Metal-binding</keyword>
<dbReference type="GO" id="GO:0038023">
    <property type="term" value="F:signaling receptor activity"/>
    <property type="evidence" value="ECO:0007669"/>
    <property type="project" value="TreeGrafter"/>
</dbReference>
<proteinExistence type="inferred from homology"/>
<dbReference type="Pfam" id="PF03006">
    <property type="entry name" value="HlyIII"/>
    <property type="match status" value="1"/>
</dbReference>
<feature type="transmembrane region" description="Helical" evidence="7">
    <location>
        <begin position="235"/>
        <end position="254"/>
    </location>
</feature>
<comment type="subcellular location">
    <subcellularLocation>
        <location evidence="1">Membrane</location>
        <topology evidence="1">Multi-pass membrane protein</topology>
    </subcellularLocation>
</comment>
<gene>
    <name evidence="9" type="primary">20352723</name>
    <name evidence="8" type="ORF">GGTG_12265</name>
</gene>
<keyword evidence="4 7" id="KW-1133">Transmembrane helix</keyword>
<dbReference type="STRING" id="644352.J3PFJ0"/>
<evidence type="ECO:0000256" key="6">
    <source>
        <dbReference type="PIRSR" id="PIRSR604254-1"/>
    </source>
</evidence>
<evidence type="ECO:0000313" key="9">
    <source>
        <dbReference type="EnsemblFungi" id="EJT70092"/>
    </source>
</evidence>
<evidence type="ECO:0000256" key="7">
    <source>
        <dbReference type="SAM" id="Phobius"/>
    </source>
</evidence>
<dbReference type="RefSeq" id="XP_009228426.1">
    <property type="nucleotide sequence ID" value="XM_009230162.1"/>
</dbReference>
<evidence type="ECO:0000256" key="1">
    <source>
        <dbReference type="ARBA" id="ARBA00004141"/>
    </source>
</evidence>
<reference evidence="8" key="3">
    <citation type="submission" date="2010-09" db="EMBL/GenBank/DDBJ databases">
        <title>Annotation of Gaeumannomyces graminis var. tritici R3-111a-1.</title>
        <authorList>
            <consortium name="The Broad Institute Genome Sequencing Platform"/>
            <person name="Ma L.-J."/>
            <person name="Dead R."/>
            <person name="Young S.K."/>
            <person name="Zeng Q."/>
            <person name="Gargeya S."/>
            <person name="Fitzgerald M."/>
            <person name="Haas B."/>
            <person name="Abouelleil A."/>
            <person name="Alvarado L."/>
            <person name="Arachchi H.M."/>
            <person name="Berlin A."/>
            <person name="Brown A."/>
            <person name="Chapman S.B."/>
            <person name="Chen Z."/>
            <person name="Dunbar C."/>
            <person name="Freedman E."/>
            <person name="Gearin G."/>
            <person name="Gellesch M."/>
            <person name="Goldberg J."/>
            <person name="Griggs A."/>
            <person name="Gujja S."/>
            <person name="Heiman D."/>
            <person name="Howarth C."/>
            <person name="Larson L."/>
            <person name="Lui A."/>
            <person name="MacDonald P.J.P."/>
            <person name="Mehta T."/>
            <person name="Montmayeur A."/>
            <person name="Murphy C."/>
            <person name="Neiman D."/>
            <person name="Pearson M."/>
            <person name="Priest M."/>
            <person name="Roberts A."/>
            <person name="Saif S."/>
            <person name="Shea T."/>
            <person name="Shenoy N."/>
            <person name="Sisk P."/>
            <person name="Stolte C."/>
            <person name="Sykes S."/>
            <person name="Yandava C."/>
            <person name="Wortman J."/>
            <person name="Nusbaum C."/>
            <person name="Birren B."/>
        </authorList>
    </citation>
    <scope>NUCLEOTIDE SEQUENCE</scope>
    <source>
        <strain evidence="8">R3-111a-1</strain>
    </source>
</reference>
<evidence type="ECO:0000256" key="4">
    <source>
        <dbReference type="ARBA" id="ARBA00022989"/>
    </source>
</evidence>
<keyword evidence="5 7" id="KW-0472">Membrane</keyword>
<dbReference type="GO" id="GO:0016020">
    <property type="term" value="C:membrane"/>
    <property type="evidence" value="ECO:0007669"/>
    <property type="project" value="UniProtKB-SubCell"/>
</dbReference>
<dbReference type="PANTHER" id="PTHR20855">
    <property type="entry name" value="ADIPOR/PROGESTIN RECEPTOR-RELATED"/>
    <property type="match status" value="1"/>
</dbReference>
<comment type="similarity">
    <text evidence="2">Belongs to the ADIPOR family.</text>
</comment>
<dbReference type="OrthoDB" id="529367at2759"/>
<protein>
    <recommendedName>
        <fullName evidence="11">Adiponectin receptor protein 1</fullName>
    </recommendedName>
</protein>
<evidence type="ECO:0000256" key="2">
    <source>
        <dbReference type="ARBA" id="ARBA00007018"/>
    </source>
</evidence>
<feature type="binding site" evidence="6">
    <location>
        <position position="338"/>
    </location>
    <ligand>
        <name>Zn(2+)</name>
        <dbReference type="ChEBI" id="CHEBI:29105"/>
    </ligand>
</feature>
<feature type="binding site" evidence="6">
    <location>
        <position position="171"/>
    </location>
    <ligand>
        <name>Zn(2+)</name>
        <dbReference type="ChEBI" id="CHEBI:29105"/>
    </ligand>
</feature>
<feature type="binding site" evidence="6">
    <location>
        <position position="342"/>
    </location>
    <ligand>
        <name>Zn(2+)</name>
        <dbReference type="ChEBI" id="CHEBI:29105"/>
    </ligand>
</feature>
<dbReference type="GO" id="GO:0046872">
    <property type="term" value="F:metal ion binding"/>
    <property type="evidence" value="ECO:0007669"/>
    <property type="project" value="UniProtKB-KW"/>
</dbReference>
<dbReference type="GeneID" id="20352723"/>
<sequence>MKSEETRGLEAPAPAGLAMAGARSGVSSSAAARVALMARTRRKKADSGCGEQGVKAGRGVETAARKRRLLTWEELPLWQRQQGGNLIFTGYRQAPGTVRDCLVSWFYLHNESVNIHSHTLGSLLFLLLPLYIFSPSQIPPRYAAATPGEAAACGVYFAGVAVCFALSAAFHTFIPHGLAAFRLGLKLDVQGCLLLMWGSTVPLIYYSFPPPPLCGNHHHHHHYHHDDGNAARRTVYHMATAVLALACSAAMFARPLDGARGAAPRALLLAAFGLASFVAPVVHGAALSPGGLAEQARRVGLRWVAVTAGCNVAALAVYIYKVPERWYPRRFDIFGHSHQLMHILIVCSALAYAMAVVESFDARHAGGGC</sequence>
<dbReference type="Proteomes" id="UP000006039">
    <property type="component" value="Unassembled WGS sequence"/>
</dbReference>
<reference evidence="8" key="2">
    <citation type="submission" date="2010-07" db="EMBL/GenBank/DDBJ databases">
        <authorList>
            <consortium name="The Broad Institute Genome Sequencing Platform"/>
            <consortium name="Broad Institute Genome Sequencing Center for Infectious Disease"/>
            <person name="Ma L.-J."/>
            <person name="Dead R."/>
            <person name="Young S."/>
            <person name="Zeng Q."/>
            <person name="Koehrsen M."/>
            <person name="Alvarado L."/>
            <person name="Berlin A."/>
            <person name="Chapman S.B."/>
            <person name="Chen Z."/>
            <person name="Freedman E."/>
            <person name="Gellesch M."/>
            <person name="Goldberg J."/>
            <person name="Griggs A."/>
            <person name="Gujja S."/>
            <person name="Heilman E.R."/>
            <person name="Heiman D."/>
            <person name="Hepburn T."/>
            <person name="Howarth C."/>
            <person name="Jen D."/>
            <person name="Larson L."/>
            <person name="Mehta T."/>
            <person name="Neiman D."/>
            <person name="Pearson M."/>
            <person name="Roberts A."/>
            <person name="Saif S."/>
            <person name="Shea T."/>
            <person name="Shenoy N."/>
            <person name="Sisk P."/>
            <person name="Stolte C."/>
            <person name="Sykes S."/>
            <person name="Walk T."/>
            <person name="White J."/>
            <person name="Yandava C."/>
            <person name="Haas B."/>
            <person name="Nusbaum C."/>
            <person name="Birren B."/>
        </authorList>
    </citation>
    <scope>NUCLEOTIDE SEQUENCE</scope>
    <source>
        <strain evidence="8">R3-111a-1</strain>
    </source>
</reference>
<name>J3PFJ0_GAET3</name>